<gene>
    <name evidence="2" type="ORF">Pfra01_002179600</name>
</gene>
<feature type="compositionally biased region" description="Low complexity" evidence="1">
    <location>
        <begin position="269"/>
        <end position="291"/>
    </location>
</feature>
<name>A0A9W6Y1R9_9STRA</name>
<keyword evidence="3" id="KW-1185">Reference proteome</keyword>
<proteinExistence type="predicted"/>
<feature type="compositionally biased region" description="Polar residues" evidence="1">
    <location>
        <begin position="259"/>
        <end position="268"/>
    </location>
</feature>
<dbReference type="OrthoDB" id="105565at2759"/>
<sequence>MRPLRRLREAPMWLSPRCRVRRAKKPPFGPADNVEVVEVGSDPGDDDDEVELVKVEPAVKKEAHLSTFQEDQVLEDMEVSSLKSSGTASIRTPAQARSPPVLPAEVQVKTYVADQVHRWERDVSERGFPPNIKRLLVRAAEIQVSARAEQPRPEGVVLEPDVGRSDREVELLGRDYVRMLNVSGLQKPRSPRGLSVGEPGPKRIQRVPALSPPSSIRTPESAQSVSSSAFRSLEGARPGSMSSAPESSARSMSQATSSLFGTTGGSDESLTSAASGSRTSRESSYGSSRFSCGRDAGGHMSAVSMAMTARTLGGETAIGPAIAMYVTQETLPSNPVHVDQDDVTMSESSRSQVWGRKSKSSKRRSKGASPTPSGSSSSEGSSRRSSSERSYRSGRSRAFASSGSIQVDLNVMYQIQDAVARMETHQESALEKPNARLDLEDTRRFGPRGQGASEKLEDAPGQDNDARVHREPETQEAISLEAVRLERERAAALLAQGDTSSQNNKSKKTPKHRINSDKSESDLSSGSSDQDSDHSDSSSFEDVVPNVPTVPGPVGTMFTFQPYFNASAREDFDEKASLAVRTRWLVRFQSVAVQGGWTDKVKIYEMKLKLSAAVRNWRANLHPKRKSEIPLEFCYRLNKVADKAGIDFDSSSKQRERHLKVFTKKLLDSRLRTTLRGQHIQKLRDLEYVLKQHQEMTQGDDYDGPPPKRDFRPDNVSHGRFAIGFGGDDGDEDSQRVVEAESSTGTCSDRLLLPVRRLEKEYERCMPMSAEELSLEPAVYIHEWSELLAQLRDELAMLPELRELSPECDINKADVGERGRTTPAEEEKLRTRLRYHHRIFLGDGNVAPAPAR</sequence>
<feature type="region of interest" description="Disordered" evidence="1">
    <location>
        <begin position="79"/>
        <end position="101"/>
    </location>
</feature>
<feature type="region of interest" description="Disordered" evidence="1">
    <location>
        <begin position="22"/>
        <end position="48"/>
    </location>
</feature>
<dbReference type="Proteomes" id="UP001165121">
    <property type="component" value="Unassembled WGS sequence"/>
</dbReference>
<evidence type="ECO:0000256" key="1">
    <source>
        <dbReference type="SAM" id="MobiDB-lite"/>
    </source>
</evidence>
<feature type="compositionally biased region" description="Polar residues" evidence="1">
    <location>
        <begin position="81"/>
        <end position="92"/>
    </location>
</feature>
<feature type="region of interest" description="Disordered" evidence="1">
    <location>
        <begin position="494"/>
        <end position="548"/>
    </location>
</feature>
<organism evidence="2 3">
    <name type="scientific">Phytophthora fragariaefolia</name>
    <dbReference type="NCBI Taxonomy" id="1490495"/>
    <lineage>
        <taxon>Eukaryota</taxon>
        <taxon>Sar</taxon>
        <taxon>Stramenopiles</taxon>
        <taxon>Oomycota</taxon>
        <taxon>Peronosporomycetes</taxon>
        <taxon>Peronosporales</taxon>
        <taxon>Peronosporaceae</taxon>
        <taxon>Phytophthora</taxon>
    </lineage>
</organism>
<feature type="compositionally biased region" description="Low complexity" evidence="1">
    <location>
        <begin position="221"/>
        <end position="258"/>
    </location>
</feature>
<feature type="compositionally biased region" description="Basic and acidic residues" evidence="1">
    <location>
        <begin position="454"/>
        <end position="473"/>
    </location>
</feature>
<feature type="region of interest" description="Disordered" evidence="1">
    <location>
        <begin position="333"/>
        <end position="401"/>
    </location>
</feature>
<protein>
    <submittedName>
        <fullName evidence="2">Unnamed protein product</fullName>
    </submittedName>
</protein>
<dbReference type="AlphaFoldDB" id="A0A9W6Y1R9"/>
<feature type="region of interest" description="Disordered" evidence="1">
    <location>
        <begin position="424"/>
        <end position="475"/>
    </location>
</feature>
<feature type="compositionally biased region" description="Polar residues" evidence="1">
    <location>
        <begin position="343"/>
        <end position="352"/>
    </location>
</feature>
<evidence type="ECO:0000313" key="3">
    <source>
        <dbReference type="Proteomes" id="UP001165121"/>
    </source>
</evidence>
<feature type="compositionally biased region" description="Basic and acidic residues" evidence="1">
    <location>
        <begin position="381"/>
        <end position="391"/>
    </location>
</feature>
<dbReference type="EMBL" id="BSXT01003190">
    <property type="protein sequence ID" value="GMF52972.1"/>
    <property type="molecule type" value="Genomic_DNA"/>
</dbReference>
<reference evidence="2" key="1">
    <citation type="submission" date="2023-04" db="EMBL/GenBank/DDBJ databases">
        <title>Phytophthora fragariaefolia NBRC 109709.</title>
        <authorList>
            <person name="Ichikawa N."/>
            <person name="Sato H."/>
            <person name="Tonouchi N."/>
        </authorList>
    </citation>
    <scope>NUCLEOTIDE SEQUENCE</scope>
    <source>
        <strain evidence="2">NBRC 109709</strain>
    </source>
</reference>
<evidence type="ECO:0000313" key="2">
    <source>
        <dbReference type="EMBL" id="GMF52972.1"/>
    </source>
</evidence>
<feature type="compositionally biased region" description="Basic residues" evidence="1">
    <location>
        <begin position="356"/>
        <end position="366"/>
    </location>
</feature>
<feature type="region of interest" description="Disordered" evidence="1">
    <location>
        <begin position="183"/>
        <end position="293"/>
    </location>
</feature>
<accession>A0A9W6Y1R9</accession>
<feature type="compositionally biased region" description="Basic and acidic residues" evidence="1">
    <location>
        <begin position="424"/>
        <end position="444"/>
    </location>
</feature>
<comment type="caution">
    <text evidence="2">The sequence shown here is derived from an EMBL/GenBank/DDBJ whole genome shotgun (WGS) entry which is preliminary data.</text>
</comment>